<keyword evidence="2" id="KW-0732">Signal</keyword>
<feature type="domain" description="EF-hand" evidence="3">
    <location>
        <begin position="73"/>
        <end position="89"/>
    </location>
</feature>
<feature type="chain" id="PRO_5037675164" description="EF-hand domain-containing protein" evidence="2">
    <location>
        <begin position="21"/>
        <end position="94"/>
    </location>
</feature>
<gene>
    <name evidence="4" type="ORF">G7Y82_14060</name>
</gene>
<dbReference type="AlphaFoldDB" id="A0A970B9K6"/>
<comment type="caution">
    <text evidence="4">The sequence shown here is derived from an EMBL/GenBank/DDBJ whole genome shotgun (WGS) entry which is preliminary data.</text>
</comment>
<sequence length="94" mass="10439">MKMYSIVAVSALLFSVSAFAQSMPGGHDDKTVGFGKYGAPDMAPKNQEWVDKNHDGIIQKDEVTPGSQLARRFDTRDTNHDGQLTSDEYYMPPQ</sequence>
<feature type="signal peptide" evidence="2">
    <location>
        <begin position="1"/>
        <end position="20"/>
    </location>
</feature>
<dbReference type="InterPro" id="IPR018247">
    <property type="entry name" value="EF_Hand_1_Ca_BS"/>
</dbReference>
<dbReference type="SUPFAM" id="SSF47473">
    <property type="entry name" value="EF-hand"/>
    <property type="match status" value="1"/>
</dbReference>
<evidence type="ECO:0000256" key="2">
    <source>
        <dbReference type="SAM" id="SignalP"/>
    </source>
</evidence>
<accession>A0A970B9K6</accession>
<name>A0A970B9K6_9GAMM</name>
<dbReference type="InterPro" id="IPR011992">
    <property type="entry name" value="EF-hand-dom_pair"/>
</dbReference>
<protein>
    <recommendedName>
        <fullName evidence="3">EF-hand domain-containing protein</fullName>
    </recommendedName>
</protein>
<evidence type="ECO:0000313" key="5">
    <source>
        <dbReference type="Proteomes" id="UP000653472"/>
    </source>
</evidence>
<evidence type="ECO:0000259" key="3">
    <source>
        <dbReference type="Pfam" id="PF13202"/>
    </source>
</evidence>
<evidence type="ECO:0000256" key="1">
    <source>
        <dbReference type="SAM" id="MobiDB-lite"/>
    </source>
</evidence>
<organism evidence="4 5">
    <name type="scientific">Solimonas marina</name>
    <dbReference type="NCBI Taxonomy" id="2714601"/>
    <lineage>
        <taxon>Bacteria</taxon>
        <taxon>Pseudomonadati</taxon>
        <taxon>Pseudomonadota</taxon>
        <taxon>Gammaproteobacteria</taxon>
        <taxon>Nevskiales</taxon>
        <taxon>Nevskiaceae</taxon>
        <taxon>Solimonas</taxon>
    </lineage>
</organism>
<dbReference type="Pfam" id="PF13202">
    <property type="entry name" value="EF-hand_5"/>
    <property type="match status" value="1"/>
</dbReference>
<dbReference type="Gene3D" id="1.10.238.10">
    <property type="entry name" value="EF-hand"/>
    <property type="match status" value="1"/>
</dbReference>
<dbReference type="InterPro" id="IPR002048">
    <property type="entry name" value="EF_hand_dom"/>
</dbReference>
<dbReference type="PROSITE" id="PS00018">
    <property type="entry name" value="EF_HAND_1"/>
    <property type="match status" value="1"/>
</dbReference>
<evidence type="ECO:0000313" key="4">
    <source>
        <dbReference type="EMBL" id="NKF23439.1"/>
    </source>
</evidence>
<keyword evidence="5" id="KW-1185">Reference proteome</keyword>
<proteinExistence type="predicted"/>
<reference evidence="4" key="1">
    <citation type="submission" date="2020-03" db="EMBL/GenBank/DDBJ databases">
        <title>Solimonas marina sp. nov., isolated from deep seawater of the Pacific Ocean.</title>
        <authorList>
            <person name="Liu X."/>
            <person name="Lai Q."/>
            <person name="Sun F."/>
            <person name="Gai Y."/>
            <person name="Li G."/>
            <person name="Shao Z."/>
        </authorList>
    </citation>
    <scope>NUCLEOTIDE SEQUENCE</scope>
    <source>
        <strain evidence="4">C16B3</strain>
    </source>
</reference>
<dbReference type="EMBL" id="JAAVXB010000008">
    <property type="protein sequence ID" value="NKF23439.1"/>
    <property type="molecule type" value="Genomic_DNA"/>
</dbReference>
<dbReference type="RefSeq" id="WP_168148771.1">
    <property type="nucleotide sequence ID" value="NZ_JAAVXB010000008.1"/>
</dbReference>
<feature type="region of interest" description="Disordered" evidence="1">
    <location>
        <begin position="74"/>
        <end position="94"/>
    </location>
</feature>
<dbReference type="Proteomes" id="UP000653472">
    <property type="component" value="Unassembled WGS sequence"/>
</dbReference>
<dbReference type="GO" id="GO:0005509">
    <property type="term" value="F:calcium ion binding"/>
    <property type="evidence" value="ECO:0007669"/>
    <property type="project" value="InterPro"/>
</dbReference>